<name>A0ACC2RD34_9NEOP</name>
<accession>A0ACC2RD34</accession>
<sequence length="176" mass="20426">MASAMLYPLAGIVPPEVRRELASRTEKAKREQDSRHSLYGNQLPRARLNSRNFFLRFTRSSESSGSDQRRELWKERYLAPPNFISPADHLPPGHELQWPIWKSLNRLRVQVGRCRDNLARWGFFDPSQVQCQCGVPSQDMRHLLSCLACTTTCTFNDLYEANERAVQVAKYWSDKI</sequence>
<evidence type="ECO:0000313" key="1">
    <source>
        <dbReference type="EMBL" id="KAJ8738074.1"/>
    </source>
</evidence>
<keyword evidence="2" id="KW-1185">Reference proteome</keyword>
<evidence type="ECO:0000313" key="2">
    <source>
        <dbReference type="Proteomes" id="UP001231649"/>
    </source>
</evidence>
<proteinExistence type="predicted"/>
<comment type="caution">
    <text evidence="1">The sequence shown here is derived from an EMBL/GenBank/DDBJ whole genome shotgun (WGS) entry which is preliminary data.</text>
</comment>
<gene>
    <name evidence="1" type="ORF">PYW08_000669</name>
</gene>
<protein>
    <submittedName>
        <fullName evidence="1">Uncharacterized protein</fullName>
    </submittedName>
</protein>
<organism evidence="1 2">
    <name type="scientific">Mythimna loreyi</name>
    <dbReference type="NCBI Taxonomy" id="667449"/>
    <lineage>
        <taxon>Eukaryota</taxon>
        <taxon>Metazoa</taxon>
        <taxon>Ecdysozoa</taxon>
        <taxon>Arthropoda</taxon>
        <taxon>Hexapoda</taxon>
        <taxon>Insecta</taxon>
        <taxon>Pterygota</taxon>
        <taxon>Neoptera</taxon>
        <taxon>Endopterygota</taxon>
        <taxon>Lepidoptera</taxon>
        <taxon>Glossata</taxon>
        <taxon>Ditrysia</taxon>
        <taxon>Noctuoidea</taxon>
        <taxon>Noctuidae</taxon>
        <taxon>Noctuinae</taxon>
        <taxon>Hadenini</taxon>
        <taxon>Mythimna</taxon>
    </lineage>
</organism>
<dbReference type="Proteomes" id="UP001231649">
    <property type="component" value="Chromosome 1"/>
</dbReference>
<reference evidence="1" key="1">
    <citation type="submission" date="2023-03" db="EMBL/GenBank/DDBJ databases">
        <title>Chromosome-level genomes of two armyworms, Mythimna separata and Mythimna loreyi, provide insights into the biosynthesis and reception of sex pheromones.</title>
        <authorList>
            <person name="Zhao H."/>
        </authorList>
    </citation>
    <scope>NUCLEOTIDE SEQUENCE</scope>
    <source>
        <strain evidence="1">BeijingLab</strain>
    </source>
</reference>
<dbReference type="EMBL" id="CM056777">
    <property type="protein sequence ID" value="KAJ8738074.1"/>
    <property type="molecule type" value="Genomic_DNA"/>
</dbReference>